<feature type="non-terminal residue" evidence="1">
    <location>
        <position position="1"/>
    </location>
</feature>
<proteinExistence type="predicted"/>
<reference evidence="1" key="1">
    <citation type="journal article" date="2014" name="Front. Microbiol.">
        <title>High frequency of phylogenetically diverse reductive dehalogenase-homologous genes in deep subseafloor sedimentary metagenomes.</title>
        <authorList>
            <person name="Kawai M."/>
            <person name="Futagami T."/>
            <person name="Toyoda A."/>
            <person name="Takaki Y."/>
            <person name="Nishi S."/>
            <person name="Hori S."/>
            <person name="Arai W."/>
            <person name="Tsubouchi T."/>
            <person name="Morono Y."/>
            <person name="Uchiyama I."/>
            <person name="Ito T."/>
            <person name="Fujiyama A."/>
            <person name="Inagaki F."/>
            <person name="Takami H."/>
        </authorList>
    </citation>
    <scope>NUCLEOTIDE SEQUENCE</scope>
    <source>
        <strain evidence="1">Expedition CK06-06</strain>
    </source>
</reference>
<dbReference type="AlphaFoldDB" id="X0WB32"/>
<organism evidence="1">
    <name type="scientific">marine sediment metagenome</name>
    <dbReference type="NCBI Taxonomy" id="412755"/>
    <lineage>
        <taxon>unclassified sequences</taxon>
        <taxon>metagenomes</taxon>
        <taxon>ecological metagenomes</taxon>
    </lineage>
</organism>
<gene>
    <name evidence="1" type="ORF">S01H1_47471</name>
</gene>
<evidence type="ECO:0000313" key="1">
    <source>
        <dbReference type="EMBL" id="GAG21793.1"/>
    </source>
</evidence>
<accession>X0WB32</accession>
<name>X0WB32_9ZZZZ</name>
<dbReference type="EMBL" id="BARS01030436">
    <property type="protein sequence ID" value="GAG21793.1"/>
    <property type="molecule type" value="Genomic_DNA"/>
</dbReference>
<comment type="caution">
    <text evidence="1">The sequence shown here is derived from an EMBL/GenBank/DDBJ whole genome shotgun (WGS) entry which is preliminary data.</text>
</comment>
<protein>
    <submittedName>
        <fullName evidence="1">Uncharacterized protein</fullName>
    </submittedName>
</protein>
<sequence>DITPIFTRDEDFIIWGEDWRKLPYCGALWMLKCGARPHVWDRFNPEDYQPNAHGLYSKGSDQKHINKILYPGEVTWTDRDGVYNFATDVKDYGEDTERQRAHFLRAHCKKGHKKVKGSDGALPDNARIVFFNGAHDPSNKQLQKEYPWIQEYWHL</sequence>